<evidence type="ECO:0000313" key="3">
    <source>
        <dbReference type="Proteomes" id="UP000094056"/>
    </source>
</evidence>
<accession>A0A1E3XF77</accession>
<organism evidence="2 3">
    <name type="scientific">Candidatus Scalindua rubra</name>
    <dbReference type="NCBI Taxonomy" id="1872076"/>
    <lineage>
        <taxon>Bacteria</taxon>
        <taxon>Pseudomonadati</taxon>
        <taxon>Planctomycetota</taxon>
        <taxon>Candidatus Brocadiia</taxon>
        <taxon>Candidatus Brocadiales</taxon>
        <taxon>Candidatus Scalinduaceae</taxon>
        <taxon>Candidatus Scalindua</taxon>
    </lineage>
</organism>
<gene>
    <name evidence="2" type="ORF">SCARUB_00623</name>
</gene>
<comment type="caution">
    <text evidence="2">The sequence shown here is derived from an EMBL/GenBank/DDBJ whole genome shotgun (WGS) entry which is preliminary data.</text>
</comment>
<evidence type="ECO:0000313" key="2">
    <source>
        <dbReference type="EMBL" id="ODS34249.1"/>
    </source>
</evidence>
<feature type="domain" description="DUF362" evidence="1">
    <location>
        <begin position="86"/>
        <end position="282"/>
    </location>
</feature>
<reference evidence="2 3" key="1">
    <citation type="submission" date="2016-07" db="EMBL/GenBank/DDBJ databases">
        <title>Draft genome of Scalindua rubra, obtained from a brine-seawater interface in the Red Sea, sheds light on salt adaptation in anammox bacteria.</title>
        <authorList>
            <person name="Speth D.R."/>
            <person name="Lagkouvardos I."/>
            <person name="Wang Y."/>
            <person name="Qian P.-Y."/>
            <person name="Dutilh B.E."/>
            <person name="Jetten M.S."/>
        </authorList>
    </citation>
    <scope>NUCLEOTIDE SEQUENCE [LARGE SCALE GENOMIC DNA]</scope>
    <source>
        <strain evidence="2">BSI-1</strain>
    </source>
</reference>
<sequence length="348" mass="38611">MPYSRRFILYLGGLSIVSFFSLRCRPSFLFNPKAETTNPPKFENPYMDGENAVVGIVGGENIKEMVREAVSLIGGLEKIGVKGKSILVKPNVVTGDPNPTTTNPEVLKAVVEILYKEGAKRVIVGDMSALLTLSTARNMRRTGLTRAAKEAGAEVVYFEDHNWVEVELSDTRYIQKVYVSELIYKADRVVNLPVIKTHKYATYSICLKNFIGATHLKQRPYLVDGTHWEEVVSEINQAYIPHLNIIDGTTSMIGGGPRKGTEAKTNIILASGDRIAADVVGLGIIKSFGKWPKVVDKGVWEQKQIKTALELGLGVGKGKIELRDKALKGHNRDFEDIVHKVERYIEVN</sequence>
<dbReference type="InterPro" id="IPR007160">
    <property type="entry name" value="DUF362"/>
</dbReference>
<dbReference type="Proteomes" id="UP000094056">
    <property type="component" value="Unassembled WGS sequence"/>
</dbReference>
<dbReference type="Gene3D" id="3.40.50.11440">
    <property type="match status" value="1"/>
</dbReference>
<proteinExistence type="predicted"/>
<dbReference type="AlphaFoldDB" id="A0A1E3XF77"/>
<dbReference type="EMBL" id="MAYW01000010">
    <property type="protein sequence ID" value="ODS34249.1"/>
    <property type="molecule type" value="Genomic_DNA"/>
</dbReference>
<protein>
    <recommendedName>
        <fullName evidence="1">DUF362 domain-containing protein</fullName>
    </recommendedName>
</protein>
<name>A0A1E3XF77_9BACT</name>
<dbReference type="Pfam" id="PF04015">
    <property type="entry name" value="DUF362"/>
    <property type="match status" value="1"/>
</dbReference>
<evidence type="ECO:0000259" key="1">
    <source>
        <dbReference type="Pfam" id="PF04015"/>
    </source>
</evidence>